<dbReference type="Gene3D" id="3.40.50.300">
    <property type="entry name" value="P-loop containing nucleotide triphosphate hydrolases"/>
    <property type="match status" value="1"/>
</dbReference>
<dbReference type="AlphaFoldDB" id="A0A176W1S9"/>
<name>A0A176W1S9_MARPO</name>
<dbReference type="GO" id="GO:0005524">
    <property type="term" value="F:ATP binding"/>
    <property type="evidence" value="ECO:0007669"/>
    <property type="project" value="UniProtKB-KW"/>
</dbReference>
<evidence type="ECO:0000313" key="10">
    <source>
        <dbReference type="Proteomes" id="UP000077202"/>
    </source>
</evidence>
<evidence type="ECO:0000256" key="3">
    <source>
        <dbReference type="ARBA" id="ARBA00022741"/>
    </source>
</evidence>
<dbReference type="HAMAP" id="MF_00065">
    <property type="entry name" value="Adenylyl_sulf_kinase"/>
    <property type="match status" value="1"/>
</dbReference>
<dbReference type="InterPro" id="IPR059117">
    <property type="entry name" value="APS_kinase_dom"/>
</dbReference>
<feature type="region of interest" description="Disordered" evidence="7">
    <location>
        <begin position="204"/>
        <end position="283"/>
    </location>
</feature>
<dbReference type="GO" id="GO:0070814">
    <property type="term" value="P:hydrogen sulfide biosynthetic process"/>
    <property type="evidence" value="ECO:0007669"/>
    <property type="project" value="UniProtKB-UniPathway"/>
</dbReference>
<evidence type="ECO:0000256" key="5">
    <source>
        <dbReference type="ARBA" id="ARBA00022840"/>
    </source>
</evidence>
<dbReference type="PANTHER" id="PTHR11055:SF1">
    <property type="entry name" value="PAPS SYNTHETASE, ISOFORM D"/>
    <property type="match status" value="1"/>
</dbReference>
<comment type="function">
    <text evidence="6">Catalyzes the synthesis of activated sulfate.</text>
</comment>
<dbReference type="NCBIfam" id="NF003013">
    <property type="entry name" value="PRK03846.1"/>
    <property type="match status" value="1"/>
</dbReference>
<dbReference type="GO" id="GO:0000103">
    <property type="term" value="P:sulfate assimilation"/>
    <property type="evidence" value="ECO:0007669"/>
    <property type="project" value="InterPro"/>
</dbReference>
<dbReference type="PANTHER" id="PTHR11055">
    <property type="entry name" value="BIFUNCTIONAL 3'-PHOSPHOADENOSINE 5'-PHOSPHOSULFATE SYNTHASE"/>
    <property type="match status" value="1"/>
</dbReference>
<dbReference type="EMBL" id="LVLJ01002001">
    <property type="protein sequence ID" value="OAE27014.1"/>
    <property type="molecule type" value="Genomic_DNA"/>
</dbReference>
<dbReference type="EC" id="2.7.1.25" evidence="1 6"/>
<gene>
    <name evidence="9" type="ORF">AXG93_1774s1240</name>
</gene>
<accession>A0A176W1S9</accession>
<dbReference type="InterPro" id="IPR002891">
    <property type="entry name" value="APS"/>
</dbReference>
<reference evidence="9" key="1">
    <citation type="submission" date="2016-03" db="EMBL/GenBank/DDBJ databases">
        <title>Mechanisms controlling the formation of the plant cell surface in tip-growing cells are functionally conserved among land plants.</title>
        <authorList>
            <person name="Honkanen S."/>
            <person name="Jones V.A."/>
            <person name="Morieri G."/>
            <person name="Champion C."/>
            <person name="Hetherington A.J."/>
            <person name="Kelly S."/>
            <person name="Saint-Marcoux D."/>
            <person name="Proust H."/>
            <person name="Prescott H."/>
            <person name="Dolan L."/>
        </authorList>
    </citation>
    <scope>NUCLEOTIDE SEQUENCE [LARGE SCALE GENOMIC DNA]</scope>
    <source>
        <tissue evidence="9">Whole gametophyte</tissue>
    </source>
</reference>
<comment type="catalytic activity">
    <reaction evidence="6">
        <text>adenosine 5'-phosphosulfate + ATP = 3'-phosphoadenylyl sulfate + ADP + H(+)</text>
        <dbReference type="Rhea" id="RHEA:24152"/>
        <dbReference type="ChEBI" id="CHEBI:15378"/>
        <dbReference type="ChEBI" id="CHEBI:30616"/>
        <dbReference type="ChEBI" id="CHEBI:58243"/>
        <dbReference type="ChEBI" id="CHEBI:58339"/>
        <dbReference type="ChEBI" id="CHEBI:456216"/>
        <dbReference type="EC" id="2.7.1.25"/>
    </reaction>
</comment>
<feature type="compositionally biased region" description="Polar residues" evidence="7">
    <location>
        <begin position="267"/>
        <end position="277"/>
    </location>
</feature>
<evidence type="ECO:0000256" key="2">
    <source>
        <dbReference type="ARBA" id="ARBA00022679"/>
    </source>
</evidence>
<dbReference type="CDD" id="cd02027">
    <property type="entry name" value="APSK"/>
    <property type="match status" value="1"/>
</dbReference>
<comment type="pathway">
    <text evidence="6">Sulfur metabolism; hydrogen sulfide biosynthesis; sulfite from sulfate: step 2/3.</text>
</comment>
<evidence type="ECO:0000256" key="6">
    <source>
        <dbReference type="RuleBase" id="RU004347"/>
    </source>
</evidence>
<evidence type="ECO:0000256" key="7">
    <source>
        <dbReference type="SAM" id="MobiDB-lite"/>
    </source>
</evidence>
<feature type="domain" description="APS kinase" evidence="8">
    <location>
        <begin position="11"/>
        <end position="161"/>
    </location>
</feature>
<sequence length="283" mass="31041">MDDRRRLLQQKGCIVWITGLSGSGKSTVAFAMDRILNSMAKVSYVLDGDKIREGLCKDLGFSAEDRRENIRRVGETAALFADAGLIAVVSFISPYKRDRDIVRELVPTGNFIEVFMDVPLEVCEERDAKGLYKLARQGVIKAFTGIDDPYEKPVNPEIVIKAVNEHGACYSPDEMARIIIHHLSEKGFLSDRVDGWNLPQNPGFVSRQDPLVGPNPPELRSYPGEAEAGVSSKAGLSRSGETSKFYGRGPDRNFATELASAGEMSGTPPTSAWSGQQAWMDAL</sequence>
<dbReference type="GO" id="GO:0004020">
    <property type="term" value="F:adenylylsulfate kinase activity"/>
    <property type="evidence" value="ECO:0007669"/>
    <property type="project" value="UniProtKB-EC"/>
</dbReference>
<keyword evidence="3 6" id="KW-0547">Nucleotide-binding</keyword>
<comment type="similarity">
    <text evidence="6">Belongs to the APS kinase family.</text>
</comment>
<evidence type="ECO:0000313" key="9">
    <source>
        <dbReference type="EMBL" id="OAE27014.1"/>
    </source>
</evidence>
<dbReference type="Proteomes" id="UP000077202">
    <property type="component" value="Unassembled WGS sequence"/>
</dbReference>
<keyword evidence="10" id="KW-1185">Reference proteome</keyword>
<dbReference type="NCBIfam" id="TIGR00455">
    <property type="entry name" value="apsK"/>
    <property type="match status" value="1"/>
</dbReference>
<organism evidence="9 10">
    <name type="scientific">Marchantia polymorpha subsp. ruderalis</name>
    <dbReference type="NCBI Taxonomy" id="1480154"/>
    <lineage>
        <taxon>Eukaryota</taxon>
        <taxon>Viridiplantae</taxon>
        <taxon>Streptophyta</taxon>
        <taxon>Embryophyta</taxon>
        <taxon>Marchantiophyta</taxon>
        <taxon>Marchantiopsida</taxon>
        <taxon>Marchantiidae</taxon>
        <taxon>Marchantiales</taxon>
        <taxon>Marchantiaceae</taxon>
        <taxon>Marchantia</taxon>
    </lineage>
</organism>
<evidence type="ECO:0000256" key="4">
    <source>
        <dbReference type="ARBA" id="ARBA00022777"/>
    </source>
</evidence>
<keyword evidence="4 6" id="KW-0418">Kinase</keyword>
<comment type="caution">
    <text evidence="9">The sequence shown here is derived from an EMBL/GenBank/DDBJ whole genome shotgun (WGS) entry which is preliminary data.</text>
</comment>
<protein>
    <recommendedName>
        <fullName evidence="1 6">Adenylyl-sulfate kinase</fullName>
        <ecNumber evidence="1 6">2.7.1.25</ecNumber>
    </recommendedName>
</protein>
<evidence type="ECO:0000259" key="8">
    <source>
        <dbReference type="Pfam" id="PF01583"/>
    </source>
</evidence>
<proteinExistence type="inferred from homology"/>
<dbReference type="InterPro" id="IPR027417">
    <property type="entry name" value="P-loop_NTPase"/>
</dbReference>
<dbReference type="UniPathway" id="UPA00140">
    <property type="reaction ID" value="UER00205"/>
</dbReference>
<dbReference type="SUPFAM" id="SSF52540">
    <property type="entry name" value="P-loop containing nucleoside triphosphate hydrolases"/>
    <property type="match status" value="1"/>
</dbReference>
<dbReference type="Pfam" id="PF01583">
    <property type="entry name" value="APS_kinase"/>
    <property type="match status" value="1"/>
</dbReference>
<keyword evidence="2 6" id="KW-0808">Transferase</keyword>
<keyword evidence="5 6" id="KW-0067">ATP-binding</keyword>
<evidence type="ECO:0000256" key="1">
    <source>
        <dbReference type="ARBA" id="ARBA00012121"/>
    </source>
</evidence>